<dbReference type="AlphaFoldDB" id="A0A5B7KAQ5"/>
<evidence type="ECO:0000313" key="1">
    <source>
        <dbReference type="EMBL" id="MPD03896.1"/>
    </source>
</evidence>
<proteinExistence type="predicted"/>
<dbReference type="Proteomes" id="UP000324222">
    <property type="component" value="Unassembled WGS sequence"/>
</dbReference>
<organism evidence="1 2">
    <name type="scientific">Portunus trituberculatus</name>
    <name type="common">Swimming crab</name>
    <name type="synonym">Neptunus trituberculatus</name>
    <dbReference type="NCBI Taxonomy" id="210409"/>
    <lineage>
        <taxon>Eukaryota</taxon>
        <taxon>Metazoa</taxon>
        <taxon>Ecdysozoa</taxon>
        <taxon>Arthropoda</taxon>
        <taxon>Crustacea</taxon>
        <taxon>Multicrustacea</taxon>
        <taxon>Malacostraca</taxon>
        <taxon>Eumalacostraca</taxon>
        <taxon>Eucarida</taxon>
        <taxon>Decapoda</taxon>
        <taxon>Pleocyemata</taxon>
        <taxon>Brachyura</taxon>
        <taxon>Eubrachyura</taxon>
        <taxon>Portunoidea</taxon>
        <taxon>Portunidae</taxon>
        <taxon>Portuninae</taxon>
        <taxon>Portunus</taxon>
    </lineage>
</organism>
<reference evidence="1 2" key="1">
    <citation type="submission" date="2019-05" db="EMBL/GenBank/DDBJ databases">
        <title>Another draft genome of Portunus trituberculatus and its Hox gene families provides insights of decapod evolution.</title>
        <authorList>
            <person name="Jeong J.-H."/>
            <person name="Song I."/>
            <person name="Kim S."/>
            <person name="Choi T."/>
            <person name="Kim D."/>
            <person name="Ryu S."/>
            <person name="Kim W."/>
        </authorList>
    </citation>
    <scope>NUCLEOTIDE SEQUENCE [LARGE SCALE GENOMIC DNA]</scope>
    <source>
        <tissue evidence="1">Muscle</tissue>
    </source>
</reference>
<protein>
    <submittedName>
        <fullName evidence="1">Uncharacterized protein</fullName>
    </submittedName>
</protein>
<sequence>MTAARYGQGRPPRAGKHYGPAWCGPRACLPEVTPGGVGKQAAARSRGGGAGLVVGSGGADWAGCEW</sequence>
<keyword evidence="2" id="KW-1185">Reference proteome</keyword>
<accession>A0A5B7KAQ5</accession>
<gene>
    <name evidence="1" type="ORF">E2C01_099554</name>
</gene>
<dbReference type="EMBL" id="VSRR010138471">
    <property type="protein sequence ID" value="MPD03896.1"/>
    <property type="molecule type" value="Genomic_DNA"/>
</dbReference>
<evidence type="ECO:0000313" key="2">
    <source>
        <dbReference type="Proteomes" id="UP000324222"/>
    </source>
</evidence>
<comment type="caution">
    <text evidence="1">The sequence shown here is derived from an EMBL/GenBank/DDBJ whole genome shotgun (WGS) entry which is preliminary data.</text>
</comment>
<name>A0A5B7KAQ5_PORTR</name>